<evidence type="ECO:0000313" key="1">
    <source>
        <dbReference type="EMBL" id="CZQ93855.1"/>
    </source>
</evidence>
<dbReference type="EMBL" id="FJMZ01000018">
    <property type="protein sequence ID" value="CZQ93855.1"/>
    <property type="molecule type" value="Genomic_DNA"/>
</dbReference>
<dbReference type="STRING" id="82803.SAMN04488048_11938"/>
<protein>
    <submittedName>
        <fullName evidence="2">AbrB family transcriptional regulator</fullName>
    </submittedName>
</protein>
<comment type="caution">
    <text evidence="3">The sequence shown here is derived from an EMBL/GenBank/DDBJ whole genome shotgun (WGS) entry which is preliminary data.</text>
</comment>
<sequence>MLITKSRLQGSSVVVTLPLHNGEKLEPNKEYVVIYSPDGTITLVPKIDDPFVLSEAGAFYEKDEWNNLSPEGRELF</sequence>
<reference evidence="2 6" key="3">
    <citation type="journal article" date="2020" name="Biotechnol. Biofuels">
        <title>New insights from the biogas microbiome by comprehensive genome-resolved metagenomics of nearly 1600 species originating from multiple anaerobic digesters.</title>
        <authorList>
            <person name="Campanaro S."/>
            <person name="Treu L."/>
            <person name="Rodriguez-R L.M."/>
            <person name="Kovalovszki A."/>
            <person name="Ziels R.M."/>
            <person name="Maus I."/>
            <person name="Zhu X."/>
            <person name="Kougias P.G."/>
            <person name="Basile A."/>
            <person name="Luo G."/>
            <person name="Schluter A."/>
            <person name="Konstantinidis K.T."/>
            <person name="Angelidaki I."/>
        </authorList>
    </citation>
    <scope>NUCLEOTIDE SEQUENCE [LARGE SCALE GENOMIC DNA]</scope>
    <source>
        <strain evidence="2">AS07pgkLD_105</strain>
    </source>
</reference>
<evidence type="ECO:0000313" key="2">
    <source>
        <dbReference type="EMBL" id="NLD33246.1"/>
    </source>
</evidence>
<dbReference type="RefSeq" id="WP_068562292.1">
    <property type="nucleotide sequence ID" value="NZ_FJMZ01000018.1"/>
</dbReference>
<evidence type="ECO:0000313" key="5">
    <source>
        <dbReference type="Proteomes" id="UP000199686"/>
    </source>
</evidence>
<dbReference type="EMBL" id="JAAZCD010000319">
    <property type="protein sequence ID" value="NLD33246.1"/>
    <property type="molecule type" value="Genomic_DNA"/>
</dbReference>
<dbReference type="Proteomes" id="UP000199686">
    <property type="component" value="Unassembled WGS sequence"/>
</dbReference>
<gene>
    <name evidence="2" type="ORF">GX662_13485</name>
    <name evidence="3" type="ORF">SAMN04488507_104713</name>
    <name evidence="1" type="ORF">TFLO_1710</name>
</gene>
<dbReference type="Proteomes" id="UP000195947">
    <property type="component" value="Unassembled WGS sequence"/>
</dbReference>
<dbReference type="Proteomes" id="UP000589373">
    <property type="component" value="Unassembled WGS sequence"/>
</dbReference>
<keyword evidence="4" id="KW-1185">Reference proteome</keyword>
<dbReference type="NCBIfam" id="NF047400">
    <property type="entry name" value="MazE_PemI_antitoxin"/>
    <property type="match status" value="1"/>
</dbReference>
<organism evidence="3 5">
    <name type="scientific">Trichococcus flocculiformis</name>
    <dbReference type="NCBI Taxonomy" id="82803"/>
    <lineage>
        <taxon>Bacteria</taxon>
        <taxon>Bacillati</taxon>
        <taxon>Bacillota</taxon>
        <taxon>Bacilli</taxon>
        <taxon>Lactobacillales</taxon>
        <taxon>Carnobacteriaceae</taxon>
        <taxon>Trichococcus</taxon>
    </lineage>
</organism>
<accession>A0A143YPM3</accession>
<reference evidence="1 4" key="1">
    <citation type="submission" date="2016-02" db="EMBL/GenBank/DDBJ databases">
        <authorList>
            <person name="Strepis N."/>
        </authorList>
    </citation>
    <scope>NUCLEOTIDE SEQUENCE [LARGE SCALE GENOMIC DNA]</scope>
    <source>
        <strain evidence="1">Trichococcus flocculiformis</strain>
    </source>
</reference>
<name>A0A143YPM3_9LACT</name>
<evidence type="ECO:0000313" key="6">
    <source>
        <dbReference type="Proteomes" id="UP000589373"/>
    </source>
</evidence>
<reference evidence="3 5" key="2">
    <citation type="submission" date="2016-10" db="EMBL/GenBank/DDBJ databases">
        <authorList>
            <person name="Varghese N."/>
            <person name="Submissions S."/>
        </authorList>
    </citation>
    <scope>NUCLEOTIDE SEQUENCE [LARGE SCALE GENOMIC DNA]</scope>
    <source>
        <strain evidence="3 5">DSM 2094</strain>
    </source>
</reference>
<dbReference type="OrthoDB" id="71707at2"/>
<evidence type="ECO:0000313" key="3">
    <source>
        <dbReference type="EMBL" id="SFI08490.1"/>
    </source>
</evidence>
<dbReference type="AlphaFoldDB" id="A0A143YPM3"/>
<proteinExistence type="predicted"/>
<dbReference type="EMBL" id="FOQC01000047">
    <property type="protein sequence ID" value="SFI08490.1"/>
    <property type="molecule type" value="Genomic_DNA"/>
</dbReference>
<evidence type="ECO:0000313" key="4">
    <source>
        <dbReference type="Proteomes" id="UP000195947"/>
    </source>
</evidence>